<dbReference type="AlphaFoldDB" id="A0A1H2ENE5"/>
<protein>
    <submittedName>
        <fullName evidence="1">Uncharacterized protein</fullName>
    </submittedName>
</protein>
<dbReference type="EMBL" id="FNLN01000014">
    <property type="protein sequence ID" value="SDT96473.1"/>
    <property type="molecule type" value="Genomic_DNA"/>
</dbReference>
<gene>
    <name evidence="1" type="ORF">SAMN05216406_11414</name>
</gene>
<reference evidence="2" key="1">
    <citation type="submission" date="2016-10" db="EMBL/GenBank/DDBJ databases">
        <authorList>
            <person name="Varghese N."/>
            <person name="Submissions S."/>
        </authorList>
    </citation>
    <scope>NUCLEOTIDE SEQUENCE [LARGE SCALE GENOMIC DNA]</scope>
    <source>
        <strain evidence="2">Nm10</strain>
    </source>
</reference>
<keyword evidence="2" id="KW-1185">Reference proteome</keyword>
<proteinExistence type="predicted"/>
<dbReference type="KEGG" id="nur:ATY38_12270"/>
<organism evidence="1 2">
    <name type="scientific">Nitrosomonas ureae</name>
    <dbReference type="NCBI Taxonomy" id="44577"/>
    <lineage>
        <taxon>Bacteria</taxon>
        <taxon>Pseudomonadati</taxon>
        <taxon>Pseudomonadota</taxon>
        <taxon>Betaproteobacteria</taxon>
        <taxon>Nitrosomonadales</taxon>
        <taxon>Nitrosomonadaceae</taxon>
        <taxon>Nitrosomonas</taxon>
    </lineage>
</organism>
<dbReference type="Proteomes" id="UP000182882">
    <property type="component" value="Unassembled WGS sequence"/>
</dbReference>
<evidence type="ECO:0000313" key="1">
    <source>
        <dbReference type="EMBL" id="SDT96473.1"/>
    </source>
</evidence>
<evidence type="ECO:0000313" key="2">
    <source>
        <dbReference type="Proteomes" id="UP000182882"/>
    </source>
</evidence>
<dbReference type="RefSeq" id="WP_062559561.1">
    <property type="nucleotide sequence ID" value="NZ_CP013341.1"/>
</dbReference>
<sequence>MSRKREVILDQDEDIVAYEHHLPGRMVRVMVGFGTILPDGEFKAAEEQNYENFIIQGVGYDNLMAATETKPAGVFRKEDLWQFVDLGRANVVAEREKIMQEKIKKEAIAAAIAKTELELEEANKNVKS</sequence>
<name>A0A1H2ENE5_9PROT</name>
<accession>A0A1H2ENE5</accession>